<accession>A0A7R9LGX7</accession>
<keyword evidence="12" id="KW-1185">Reference proteome</keyword>
<evidence type="ECO:0000313" key="12">
    <source>
        <dbReference type="Proteomes" id="UP000728032"/>
    </source>
</evidence>
<evidence type="ECO:0000256" key="6">
    <source>
        <dbReference type="ARBA" id="ARBA00023015"/>
    </source>
</evidence>
<feature type="region of interest" description="Disordered" evidence="10">
    <location>
        <begin position="479"/>
        <end position="522"/>
    </location>
</feature>
<evidence type="ECO:0000256" key="7">
    <source>
        <dbReference type="ARBA" id="ARBA00023125"/>
    </source>
</evidence>
<keyword evidence="3" id="KW-0678">Repressor</keyword>
<dbReference type="OrthoDB" id="5962932at2759"/>
<feature type="compositionally biased region" description="Basic and acidic residues" evidence="10">
    <location>
        <begin position="508"/>
        <end position="522"/>
    </location>
</feature>
<sequence length="604" mass="67181">MIGSIDLSLYPKKTSRELIKKISDVIWGHLTRSYYKDRAHLQTVYSYLTGNKLDCFGVAYAVVAACQLLGLDDVQLALSEDHAWVVFADGETCEVTWHGKGNEDKRGQPVTTSSDSWLYLNGHAIICSRYMAVAALVSAMNPSINANQDSEELAILQKELLWILYENSQMAIYPMAIGNLGDLEDICPSLTPRKSPIELFYEAINVAKKTYANHHVYPYTYLAGYLYRNGRFKEALKTWADAAQVVKQYNYTRDDEEIYKEFLEIANELIPHMVRVVSAGGCEPSGMSSKPLLQDPECFAYLLRFYDGLCGWEEGSSTPVLHIGWAKPLVATIAKFPHYIRAKVDIKADINEENEEQEGHESGEDDDMDLKAAAKVETNTCDNNNHKNSNNNNNQTMNNKNNSHKTHSMDDSSKADVDESDVNSDASLCHSESELIKSLVKDMDSSGEPNPTIAALAAACSENILNPRFLLGQDIENVFTPQDSHTPGSTPSTPTTSAPQTQHLFGKRGTDRGDDHKRRASTDEKTFVTLTSQKIAGLKHLLLADKLNTSAIQLQLTAQSQVDTKKRYRHSGTIKGGIMGGPEFDFVATTTTTLSRTSKRIRRE</sequence>
<gene>
    <name evidence="11" type="ORF">ONB1V03_LOCUS3144</name>
</gene>
<dbReference type="Pfam" id="PF05053">
    <property type="entry name" value="Menin"/>
    <property type="match status" value="2"/>
</dbReference>
<dbReference type="GO" id="GO:0000785">
    <property type="term" value="C:chromatin"/>
    <property type="evidence" value="ECO:0007669"/>
    <property type="project" value="TreeGrafter"/>
</dbReference>
<dbReference type="GO" id="GO:0006357">
    <property type="term" value="P:regulation of transcription by RNA polymerase II"/>
    <property type="evidence" value="ECO:0007669"/>
    <property type="project" value="TreeGrafter"/>
</dbReference>
<feature type="compositionally biased region" description="Low complexity" evidence="10">
    <location>
        <begin position="378"/>
        <end position="401"/>
    </location>
</feature>
<dbReference type="EMBL" id="CAJPVJ010000866">
    <property type="protein sequence ID" value="CAG2163570.1"/>
    <property type="molecule type" value="Genomic_DNA"/>
</dbReference>
<organism evidence="11">
    <name type="scientific">Oppiella nova</name>
    <dbReference type="NCBI Taxonomy" id="334625"/>
    <lineage>
        <taxon>Eukaryota</taxon>
        <taxon>Metazoa</taxon>
        <taxon>Ecdysozoa</taxon>
        <taxon>Arthropoda</taxon>
        <taxon>Chelicerata</taxon>
        <taxon>Arachnida</taxon>
        <taxon>Acari</taxon>
        <taxon>Acariformes</taxon>
        <taxon>Sarcoptiformes</taxon>
        <taxon>Oribatida</taxon>
        <taxon>Brachypylina</taxon>
        <taxon>Oppioidea</taxon>
        <taxon>Oppiidae</taxon>
        <taxon>Oppiella</taxon>
    </lineage>
</organism>
<dbReference type="InterPro" id="IPR007747">
    <property type="entry name" value="Menin"/>
</dbReference>
<dbReference type="EMBL" id="OC915691">
    <property type="protein sequence ID" value="CAD7641531.1"/>
    <property type="molecule type" value="Genomic_DNA"/>
</dbReference>
<dbReference type="Proteomes" id="UP000728032">
    <property type="component" value="Unassembled WGS sequence"/>
</dbReference>
<evidence type="ECO:0000256" key="5">
    <source>
        <dbReference type="ARBA" id="ARBA00022853"/>
    </source>
</evidence>
<reference evidence="11" key="1">
    <citation type="submission" date="2020-11" db="EMBL/GenBank/DDBJ databases">
        <authorList>
            <person name="Tran Van P."/>
        </authorList>
    </citation>
    <scope>NUCLEOTIDE SEQUENCE</scope>
</reference>
<dbReference type="PANTHER" id="PTHR12693:SF3">
    <property type="entry name" value="MENIN"/>
    <property type="match status" value="1"/>
</dbReference>
<feature type="compositionally biased region" description="Low complexity" evidence="10">
    <location>
        <begin position="484"/>
        <end position="501"/>
    </location>
</feature>
<dbReference type="PANTHER" id="PTHR12693">
    <property type="entry name" value="MENIN"/>
    <property type="match status" value="1"/>
</dbReference>
<dbReference type="GO" id="GO:0003682">
    <property type="term" value="F:chromatin binding"/>
    <property type="evidence" value="ECO:0007669"/>
    <property type="project" value="TreeGrafter"/>
</dbReference>
<keyword evidence="7" id="KW-0238">DNA-binding</keyword>
<dbReference type="GO" id="GO:0035097">
    <property type="term" value="C:histone methyltransferase complex"/>
    <property type="evidence" value="ECO:0007669"/>
    <property type="project" value="TreeGrafter"/>
</dbReference>
<dbReference type="AlphaFoldDB" id="A0A7R9LGX7"/>
<keyword evidence="6" id="KW-0805">Transcription regulation</keyword>
<feature type="region of interest" description="Disordered" evidence="10">
    <location>
        <begin position="378"/>
        <end position="429"/>
    </location>
</feature>
<dbReference type="GO" id="GO:0000976">
    <property type="term" value="F:transcription cis-regulatory region binding"/>
    <property type="evidence" value="ECO:0007669"/>
    <property type="project" value="TreeGrafter"/>
</dbReference>
<dbReference type="GO" id="GO:0045786">
    <property type="term" value="P:negative regulation of cell cycle"/>
    <property type="evidence" value="ECO:0007669"/>
    <property type="project" value="TreeGrafter"/>
</dbReference>
<dbReference type="GO" id="GO:0000403">
    <property type="term" value="F:Y-form DNA binding"/>
    <property type="evidence" value="ECO:0007669"/>
    <property type="project" value="TreeGrafter"/>
</dbReference>
<evidence type="ECO:0000256" key="4">
    <source>
        <dbReference type="ARBA" id="ARBA00022553"/>
    </source>
</evidence>
<evidence type="ECO:0000256" key="8">
    <source>
        <dbReference type="ARBA" id="ARBA00023163"/>
    </source>
</evidence>
<evidence type="ECO:0000256" key="3">
    <source>
        <dbReference type="ARBA" id="ARBA00022491"/>
    </source>
</evidence>
<evidence type="ECO:0000256" key="10">
    <source>
        <dbReference type="SAM" id="MobiDB-lite"/>
    </source>
</evidence>
<dbReference type="GO" id="GO:0008285">
    <property type="term" value="P:negative regulation of cell population proliferation"/>
    <property type="evidence" value="ECO:0007669"/>
    <property type="project" value="TreeGrafter"/>
</dbReference>
<keyword evidence="4" id="KW-0597">Phosphoprotein</keyword>
<evidence type="ECO:0000256" key="2">
    <source>
        <dbReference type="ARBA" id="ARBA00021162"/>
    </source>
</evidence>
<dbReference type="CDD" id="cd14456">
    <property type="entry name" value="Menin"/>
    <property type="match status" value="1"/>
</dbReference>
<keyword evidence="5" id="KW-0156">Chromatin regulator</keyword>
<evidence type="ECO:0000256" key="1">
    <source>
        <dbReference type="ARBA" id="ARBA00004123"/>
    </source>
</evidence>
<keyword evidence="9" id="KW-0539">Nucleus</keyword>
<name>A0A7R9LGX7_9ACAR</name>
<evidence type="ECO:0000256" key="9">
    <source>
        <dbReference type="ARBA" id="ARBA00023242"/>
    </source>
</evidence>
<evidence type="ECO:0000313" key="11">
    <source>
        <dbReference type="EMBL" id="CAD7641531.1"/>
    </source>
</evidence>
<keyword evidence="8" id="KW-0804">Transcription</keyword>
<protein>
    <recommendedName>
        <fullName evidence="2">Menin</fullName>
    </recommendedName>
</protein>
<proteinExistence type="predicted"/>
<dbReference type="GO" id="GO:0006325">
    <property type="term" value="P:chromatin organization"/>
    <property type="evidence" value="ECO:0007669"/>
    <property type="project" value="UniProtKB-KW"/>
</dbReference>
<feature type="compositionally biased region" description="Basic and acidic residues" evidence="10">
    <location>
        <begin position="407"/>
        <end position="417"/>
    </location>
</feature>
<comment type="subcellular location">
    <subcellularLocation>
        <location evidence="1">Nucleus</location>
    </subcellularLocation>
</comment>